<protein>
    <submittedName>
        <fullName evidence="1">DUF3037 domain-containing protein</fullName>
    </submittedName>
</protein>
<comment type="caution">
    <text evidence="1">The sequence shown here is derived from an EMBL/GenBank/DDBJ whole genome shotgun (WGS) entry which is preliminary data.</text>
</comment>
<dbReference type="Pfam" id="PF11236">
    <property type="entry name" value="DUF3037"/>
    <property type="match status" value="1"/>
</dbReference>
<dbReference type="OrthoDB" id="9803207at2"/>
<dbReference type="EMBL" id="SDHW01000005">
    <property type="protein sequence ID" value="RXK58918.1"/>
    <property type="molecule type" value="Genomic_DNA"/>
</dbReference>
<dbReference type="RefSeq" id="WP_129131974.1">
    <property type="nucleotide sequence ID" value="NZ_SDHW01000005.1"/>
</dbReference>
<proteinExistence type="predicted"/>
<evidence type="ECO:0000313" key="2">
    <source>
        <dbReference type="Proteomes" id="UP000290204"/>
    </source>
</evidence>
<keyword evidence="2" id="KW-1185">Reference proteome</keyword>
<dbReference type="Proteomes" id="UP000290204">
    <property type="component" value="Unassembled WGS sequence"/>
</dbReference>
<evidence type="ECO:0000313" key="1">
    <source>
        <dbReference type="EMBL" id="RXK58918.1"/>
    </source>
</evidence>
<reference evidence="1 2" key="1">
    <citation type="submission" date="2019-01" db="EMBL/GenBank/DDBJ databases">
        <title>Lacibacter sp. strain TTM-7.</title>
        <authorList>
            <person name="Chen W.-M."/>
        </authorList>
    </citation>
    <scope>NUCLEOTIDE SEQUENCE [LARGE SCALE GENOMIC DNA]</scope>
    <source>
        <strain evidence="1 2">TTM-7</strain>
    </source>
</reference>
<dbReference type="AlphaFoldDB" id="A0A4V1M7A1"/>
<name>A0A4V1M7A1_9BACT</name>
<sequence>MQEKCIFEYAVIRVVPRVEREEFLNVGVIVFCKRPAFLDMKYVLDEKRLLAIDPEIDLADVQMHLQAYEQISKGIKGNSPIAELDHAARFRWLTAKRSTIVQSSAVHPGLCADLSATTEKLLQKLVLV</sequence>
<gene>
    <name evidence="1" type="ORF">ESA94_16150</name>
</gene>
<organism evidence="1 2">
    <name type="scientific">Lacibacter luteus</name>
    <dbReference type="NCBI Taxonomy" id="2508719"/>
    <lineage>
        <taxon>Bacteria</taxon>
        <taxon>Pseudomonadati</taxon>
        <taxon>Bacteroidota</taxon>
        <taxon>Chitinophagia</taxon>
        <taxon>Chitinophagales</taxon>
        <taxon>Chitinophagaceae</taxon>
        <taxon>Lacibacter</taxon>
    </lineage>
</organism>
<dbReference type="InterPro" id="IPR021398">
    <property type="entry name" value="DUF3037"/>
</dbReference>
<accession>A0A4V1M7A1</accession>